<gene>
    <name evidence="4" type="ORF">HMPREF9306_00876</name>
</gene>
<evidence type="ECO:0000313" key="4">
    <source>
        <dbReference type="EMBL" id="EPD33337.1"/>
    </source>
</evidence>
<organism evidence="4 5">
    <name type="scientific">Propionimicrobium lymphophilum ACS-093-V-SCH5</name>
    <dbReference type="NCBI Taxonomy" id="883161"/>
    <lineage>
        <taxon>Bacteria</taxon>
        <taxon>Bacillati</taxon>
        <taxon>Actinomycetota</taxon>
        <taxon>Actinomycetes</taxon>
        <taxon>Propionibacteriales</taxon>
        <taxon>Propionibacteriaceae</taxon>
        <taxon>Propionimicrobium</taxon>
    </lineage>
</organism>
<evidence type="ECO:0000256" key="2">
    <source>
        <dbReference type="ARBA" id="ARBA00023163"/>
    </source>
</evidence>
<dbReference type="Pfam" id="PF08220">
    <property type="entry name" value="HTH_DeoR"/>
    <property type="match status" value="1"/>
</dbReference>
<dbReference type="InterPro" id="IPR050313">
    <property type="entry name" value="Carb_Metab_HTH_regulators"/>
</dbReference>
<dbReference type="SUPFAM" id="SSF46785">
    <property type="entry name" value="Winged helix' DNA-binding domain"/>
    <property type="match status" value="1"/>
</dbReference>
<dbReference type="PROSITE" id="PS51000">
    <property type="entry name" value="HTH_DEOR_2"/>
    <property type="match status" value="1"/>
</dbReference>
<dbReference type="EMBL" id="AGZR01000005">
    <property type="protein sequence ID" value="EPD33337.1"/>
    <property type="molecule type" value="Genomic_DNA"/>
</dbReference>
<reference evidence="4 5" key="1">
    <citation type="submission" date="2013-04" db="EMBL/GenBank/DDBJ databases">
        <title>The Genome Sequence of Propionimicrobium lymphophilum ACS-093-V-SCH5.</title>
        <authorList>
            <consortium name="The Broad Institute Genomics Platform"/>
            <person name="Earl A."/>
            <person name="Ward D."/>
            <person name="Feldgarden M."/>
            <person name="Gevers D."/>
            <person name="Saerens B."/>
            <person name="Vaneechoutte M."/>
            <person name="Walker B."/>
            <person name="Young S."/>
            <person name="Zeng Q."/>
            <person name="Gargeya S."/>
            <person name="Fitzgerald M."/>
            <person name="Haas B."/>
            <person name="Abouelleil A."/>
            <person name="Allen A.W."/>
            <person name="Alvarado L."/>
            <person name="Arachchi H.M."/>
            <person name="Berlin A.M."/>
            <person name="Chapman S.B."/>
            <person name="Gainer-Dewar J."/>
            <person name="Goldberg J."/>
            <person name="Griggs A."/>
            <person name="Gujja S."/>
            <person name="Hansen M."/>
            <person name="Howarth C."/>
            <person name="Imamovic A."/>
            <person name="Ireland A."/>
            <person name="Larimer J."/>
            <person name="McCowan C."/>
            <person name="Murphy C."/>
            <person name="Pearson M."/>
            <person name="Poon T.W."/>
            <person name="Priest M."/>
            <person name="Roberts A."/>
            <person name="Saif S."/>
            <person name="Shea T."/>
            <person name="Sisk P."/>
            <person name="Sykes S."/>
            <person name="Wortman J."/>
            <person name="Nusbaum C."/>
            <person name="Birren B."/>
        </authorList>
    </citation>
    <scope>NUCLEOTIDE SEQUENCE [LARGE SCALE GENOMIC DNA]</scope>
    <source>
        <strain evidence="4 5">ACS-093-V-SCH5</strain>
    </source>
</reference>
<sequence>MTETNNGLIPHVSRRQARLTNTVIDQGSMTVEQLATFLDVSVVTIYRDLALLENEGILTLKRGIVEATTSTIFDRSSSLRSEIEQDAKNKISALAAPLVPRGASLAVDDSSTALPALDRIIDKSAPITLITNSLAVLKHANKHASVDVQLTGGKYYSWSNSFYGPLAIKHLDDFQIDFCMMSDTAIFNNAVWNPYDYVTAFKQKMLEVSRTKILMADSSKFHRKALTKTCELGNFDFLITDEIPPKEIAEYCKSHEVEILHA</sequence>
<dbReference type="SMART" id="SM01134">
    <property type="entry name" value="DeoRC"/>
    <property type="match status" value="1"/>
</dbReference>
<dbReference type="GO" id="GO:0003700">
    <property type="term" value="F:DNA-binding transcription factor activity"/>
    <property type="evidence" value="ECO:0007669"/>
    <property type="project" value="InterPro"/>
</dbReference>
<keyword evidence="2" id="KW-0804">Transcription</keyword>
<dbReference type="InterPro" id="IPR036388">
    <property type="entry name" value="WH-like_DNA-bd_sf"/>
</dbReference>
<dbReference type="PANTHER" id="PTHR30363">
    <property type="entry name" value="HTH-TYPE TRANSCRIPTIONAL REGULATOR SRLR-RELATED"/>
    <property type="match status" value="1"/>
</dbReference>
<keyword evidence="5" id="KW-1185">Reference proteome</keyword>
<dbReference type="AlphaFoldDB" id="S2WL15"/>
<evidence type="ECO:0000256" key="1">
    <source>
        <dbReference type="ARBA" id="ARBA00023015"/>
    </source>
</evidence>
<feature type="domain" description="HTH deoR-type" evidence="3">
    <location>
        <begin position="12"/>
        <end position="67"/>
    </location>
</feature>
<accession>S2WL15</accession>
<dbReference type="HOGENOM" id="CLU_060699_3_0_11"/>
<comment type="caution">
    <text evidence="4">The sequence shown here is derived from an EMBL/GenBank/DDBJ whole genome shotgun (WGS) entry which is preliminary data.</text>
</comment>
<dbReference type="InterPro" id="IPR001034">
    <property type="entry name" value="DeoR_HTH"/>
</dbReference>
<evidence type="ECO:0000313" key="5">
    <source>
        <dbReference type="Proteomes" id="UP000014417"/>
    </source>
</evidence>
<dbReference type="SMART" id="SM00420">
    <property type="entry name" value="HTH_DEOR"/>
    <property type="match status" value="1"/>
</dbReference>
<dbReference type="Proteomes" id="UP000014417">
    <property type="component" value="Unassembled WGS sequence"/>
</dbReference>
<name>S2WL15_9ACTN</name>
<dbReference type="InterPro" id="IPR037171">
    <property type="entry name" value="NagB/RpiA_transferase-like"/>
</dbReference>
<dbReference type="Gene3D" id="1.10.10.10">
    <property type="entry name" value="Winged helix-like DNA-binding domain superfamily/Winged helix DNA-binding domain"/>
    <property type="match status" value="1"/>
</dbReference>
<dbReference type="SUPFAM" id="SSF100950">
    <property type="entry name" value="NagB/RpiA/CoA transferase-like"/>
    <property type="match status" value="1"/>
</dbReference>
<dbReference type="InterPro" id="IPR036390">
    <property type="entry name" value="WH_DNA-bd_sf"/>
</dbReference>
<protein>
    <recommendedName>
        <fullName evidence="3">HTH deoR-type domain-containing protein</fullName>
    </recommendedName>
</protein>
<dbReference type="Pfam" id="PF00455">
    <property type="entry name" value="DeoRC"/>
    <property type="match status" value="1"/>
</dbReference>
<dbReference type="STRING" id="883161.HMPREF9306_00876"/>
<keyword evidence="1" id="KW-0805">Transcription regulation</keyword>
<dbReference type="InterPro" id="IPR014036">
    <property type="entry name" value="DeoR-like_C"/>
</dbReference>
<dbReference type="RefSeq" id="WP_016455711.1">
    <property type="nucleotide sequence ID" value="NZ_KE150269.1"/>
</dbReference>
<dbReference type="OrthoDB" id="7688673at2"/>
<proteinExistence type="predicted"/>
<dbReference type="PANTHER" id="PTHR30363:SF44">
    <property type="entry name" value="AGA OPERON TRANSCRIPTIONAL REPRESSOR-RELATED"/>
    <property type="match status" value="1"/>
</dbReference>
<evidence type="ECO:0000259" key="3">
    <source>
        <dbReference type="PROSITE" id="PS51000"/>
    </source>
</evidence>